<dbReference type="SUPFAM" id="SSF53927">
    <property type="entry name" value="Cytidine deaminase-like"/>
    <property type="match status" value="1"/>
</dbReference>
<dbReference type="GeneTree" id="ENSGT00390000000911"/>
<dbReference type="InterPro" id="IPR002125">
    <property type="entry name" value="CMP_dCMP_dom"/>
</dbReference>
<reference evidence="3" key="2">
    <citation type="submission" date="2025-08" db="UniProtKB">
        <authorList>
            <consortium name="Ensembl"/>
        </authorList>
    </citation>
    <scope>IDENTIFICATION</scope>
</reference>
<dbReference type="AlphaFoldDB" id="A0A2I3H2R2"/>
<keyword evidence="4" id="KW-1185">Reference proteome</keyword>
<dbReference type="PROSITE" id="PS51747">
    <property type="entry name" value="CYT_DCMP_DEAMINASES_2"/>
    <property type="match status" value="1"/>
</dbReference>
<evidence type="ECO:0000256" key="1">
    <source>
        <dbReference type="ARBA" id="ARBA00001947"/>
    </source>
</evidence>
<comment type="cofactor">
    <cofactor evidence="1">
        <name>Zn(2+)</name>
        <dbReference type="ChEBI" id="CHEBI:29105"/>
    </cofactor>
</comment>
<dbReference type="EMBL" id="ADFV01066629">
    <property type="status" value="NOT_ANNOTATED_CDS"/>
    <property type="molecule type" value="Genomic_DNA"/>
</dbReference>
<dbReference type="GO" id="GO:0003824">
    <property type="term" value="F:catalytic activity"/>
    <property type="evidence" value="ECO:0007669"/>
    <property type="project" value="InterPro"/>
</dbReference>
<accession>A0A2I3H2R2</accession>
<dbReference type="Ensembl" id="ENSNLET00000043720.1">
    <property type="protein sequence ID" value="ENSNLEP00000037737.1"/>
    <property type="gene ID" value="ENSNLEG00000007918.2"/>
</dbReference>
<dbReference type="InterPro" id="IPR016193">
    <property type="entry name" value="Cytidine_deaminase-like"/>
</dbReference>
<proteinExistence type="predicted"/>
<reference evidence="3 4" key="1">
    <citation type="submission" date="2012-10" db="EMBL/GenBank/DDBJ databases">
        <authorList>
            <consortium name="Gibbon Genome Sequencing Consortium"/>
        </authorList>
    </citation>
    <scope>NUCLEOTIDE SEQUENCE [LARGE SCALE GENOMIC DNA]</scope>
</reference>
<sequence length="106" mass="11707">MAQKRPACTLKPECVQQLLLCSQEAKKSAYCPYSHFPVGAALLTQEGRIFKVWHQLARVHDQAGWHVYCHDGPGAAALLVWARGPAEDPVTARECPPPVTATWRTS</sequence>
<evidence type="ECO:0000313" key="3">
    <source>
        <dbReference type="Ensembl" id="ENSNLEP00000037737.1"/>
    </source>
</evidence>
<reference evidence="3" key="3">
    <citation type="submission" date="2025-09" db="UniProtKB">
        <authorList>
            <consortium name="Ensembl"/>
        </authorList>
    </citation>
    <scope>IDENTIFICATION</scope>
</reference>
<name>A0A2I3H2R2_NOMLE</name>
<organism evidence="3 4">
    <name type="scientific">Nomascus leucogenys</name>
    <name type="common">Northern white-cheeked gibbon</name>
    <name type="synonym">Hylobates leucogenys</name>
    <dbReference type="NCBI Taxonomy" id="61853"/>
    <lineage>
        <taxon>Eukaryota</taxon>
        <taxon>Metazoa</taxon>
        <taxon>Chordata</taxon>
        <taxon>Craniata</taxon>
        <taxon>Vertebrata</taxon>
        <taxon>Euteleostomi</taxon>
        <taxon>Mammalia</taxon>
        <taxon>Eutheria</taxon>
        <taxon>Euarchontoglires</taxon>
        <taxon>Primates</taxon>
        <taxon>Haplorrhini</taxon>
        <taxon>Catarrhini</taxon>
        <taxon>Hylobatidae</taxon>
        <taxon>Nomascus</taxon>
    </lineage>
</organism>
<dbReference type="CDD" id="cd01283">
    <property type="entry name" value="cytidine_deaminase"/>
    <property type="match status" value="1"/>
</dbReference>
<protein>
    <submittedName>
        <fullName evidence="3">Cytidine deaminase</fullName>
    </submittedName>
</protein>
<dbReference type="EMBL" id="ADFV01066628">
    <property type="status" value="NOT_ANNOTATED_CDS"/>
    <property type="molecule type" value="Genomic_DNA"/>
</dbReference>
<feature type="domain" description="CMP/dCMP-type deaminase" evidence="2">
    <location>
        <begin position="13"/>
        <end position="106"/>
    </location>
</feature>
<evidence type="ECO:0000313" key="4">
    <source>
        <dbReference type="Proteomes" id="UP000001073"/>
    </source>
</evidence>
<dbReference type="EMBL" id="ADFV01066626">
    <property type="status" value="NOT_ANNOTATED_CDS"/>
    <property type="molecule type" value="Genomic_DNA"/>
</dbReference>
<dbReference type="EMBL" id="ADFV01066627">
    <property type="status" value="NOT_ANNOTATED_CDS"/>
    <property type="molecule type" value="Genomic_DNA"/>
</dbReference>
<gene>
    <name evidence="3" type="primary">CDA</name>
</gene>
<evidence type="ECO:0000259" key="2">
    <source>
        <dbReference type="PROSITE" id="PS51747"/>
    </source>
</evidence>
<dbReference type="Proteomes" id="UP000001073">
    <property type="component" value="Chromosome 24"/>
</dbReference>
<dbReference type="Gene3D" id="3.40.140.10">
    <property type="entry name" value="Cytidine Deaminase, domain 2"/>
    <property type="match status" value="1"/>
</dbReference>